<accession>A0ABS3JMR0</accession>
<evidence type="ECO:0008006" key="3">
    <source>
        <dbReference type="Google" id="ProtNLM"/>
    </source>
</evidence>
<organism evidence="1 2">
    <name type="scientific">Fibrella forsythiae</name>
    <dbReference type="NCBI Taxonomy" id="2817061"/>
    <lineage>
        <taxon>Bacteria</taxon>
        <taxon>Pseudomonadati</taxon>
        <taxon>Bacteroidota</taxon>
        <taxon>Cytophagia</taxon>
        <taxon>Cytophagales</taxon>
        <taxon>Spirosomataceae</taxon>
        <taxon>Fibrella</taxon>
    </lineage>
</organism>
<name>A0ABS3JMR0_9BACT</name>
<evidence type="ECO:0000313" key="1">
    <source>
        <dbReference type="EMBL" id="MBO0950177.1"/>
    </source>
</evidence>
<sequence length="118" mass="12075">MKNAYVAQSVTEGGTTVYTAGGTSNTKPGYSQFRLNLASPPAVTYTAVDGTVFTGTYALVGDTQIVLSGLTSSAGPLTGGTTITFNITNLADGTVTLTRTTPDPKTGNTTNVYNLKKG</sequence>
<protein>
    <recommendedName>
        <fullName evidence="3">Lipocalin-like domain-containing protein</fullName>
    </recommendedName>
</protein>
<dbReference type="Proteomes" id="UP000664628">
    <property type="component" value="Unassembled WGS sequence"/>
</dbReference>
<evidence type="ECO:0000313" key="2">
    <source>
        <dbReference type="Proteomes" id="UP000664628"/>
    </source>
</evidence>
<gene>
    <name evidence="1" type="ORF">J2I46_16400</name>
</gene>
<reference evidence="1 2" key="1">
    <citation type="submission" date="2021-03" db="EMBL/GenBank/DDBJ databases">
        <title>Fibrella sp. HMF5405 genome sequencing and assembly.</title>
        <authorList>
            <person name="Kang H."/>
            <person name="Kim H."/>
            <person name="Bae S."/>
            <person name="Joh K."/>
        </authorList>
    </citation>
    <scope>NUCLEOTIDE SEQUENCE [LARGE SCALE GENOMIC DNA]</scope>
    <source>
        <strain evidence="1 2">HMF5405</strain>
    </source>
</reference>
<dbReference type="EMBL" id="JAFMYW010000004">
    <property type="protein sequence ID" value="MBO0950177.1"/>
    <property type="molecule type" value="Genomic_DNA"/>
</dbReference>
<keyword evidence="2" id="KW-1185">Reference proteome</keyword>
<comment type="caution">
    <text evidence="1">The sequence shown here is derived from an EMBL/GenBank/DDBJ whole genome shotgun (WGS) entry which is preliminary data.</text>
</comment>
<proteinExistence type="predicted"/>